<dbReference type="AlphaFoldDB" id="A0A9D4FNF2"/>
<comment type="caution">
    <text evidence="2">The sequence shown here is derived from an EMBL/GenBank/DDBJ whole genome shotgun (WGS) entry which is preliminary data.</text>
</comment>
<organism evidence="2 3">
    <name type="scientific">Dreissena polymorpha</name>
    <name type="common">Zebra mussel</name>
    <name type="synonym">Mytilus polymorpha</name>
    <dbReference type="NCBI Taxonomy" id="45954"/>
    <lineage>
        <taxon>Eukaryota</taxon>
        <taxon>Metazoa</taxon>
        <taxon>Spiralia</taxon>
        <taxon>Lophotrochozoa</taxon>
        <taxon>Mollusca</taxon>
        <taxon>Bivalvia</taxon>
        <taxon>Autobranchia</taxon>
        <taxon>Heteroconchia</taxon>
        <taxon>Euheterodonta</taxon>
        <taxon>Imparidentia</taxon>
        <taxon>Neoheterodontei</taxon>
        <taxon>Myida</taxon>
        <taxon>Dreissenoidea</taxon>
        <taxon>Dreissenidae</taxon>
        <taxon>Dreissena</taxon>
    </lineage>
</organism>
<dbReference type="Proteomes" id="UP000828390">
    <property type="component" value="Unassembled WGS sequence"/>
</dbReference>
<proteinExistence type="predicted"/>
<evidence type="ECO:0000256" key="1">
    <source>
        <dbReference type="SAM" id="Coils"/>
    </source>
</evidence>
<gene>
    <name evidence="2" type="ORF">DPMN_155726</name>
</gene>
<dbReference type="Pfam" id="PF00435">
    <property type="entry name" value="Spectrin"/>
    <property type="match status" value="1"/>
</dbReference>
<protein>
    <submittedName>
        <fullName evidence="2">Uncharacterized protein</fullName>
    </submittedName>
</protein>
<dbReference type="SUPFAM" id="SSF46966">
    <property type="entry name" value="Spectrin repeat"/>
    <property type="match status" value="1"/>
</dbReference>
<sequence length="69" mass="7952">MLASEENGKDLASVQNLAKKHQLLEADIAAHEDRIRDLNQQADQFIESGVWDEGSIEVRKRTINERYEK</sequence>
<reference evidence="2" key="2">
    <citation type="submission" date="2020-11" db="EMBL/GenBank/DDBJ databases">
        <authorList>
            <person name="McCartney M.A."/>
            <person name="Auch B."/>
            <person name="Kono T."/>
            <person name="Mallez S."/>
            <person name="Becker A."/>
            <person name="Gohl D.M."/>
            <person name="Silverstein K.A.T."/>
            <person name="Koren S."/>
            <person name="Bechman K.B."/>
            <person name="Herman A."/>
            <person name="Abrahante J.E."/>
            <person name="Garbe J."/>
        </authorList>
    </citation>
    <scope>NUCLEOTIDE SEQUENCE</scope>
    <source>
        <strain evidence="2">Duluth1</strain>
        <tissue evidence="2">Whole animal</tissue>
    </source>
</reference>
<keyword evidence="1" id="KW-0175">Coiled coil</keyword>
<dbReference type="PANTHER" id="PTHR11915">
    <property type="entry name" value="SPECTRIN/FILAMIN RELATED CYTOSKELETAL PROTEIN"/>
    <property type="match status" value="1"/>
</dbReference>
<name>A0A9D4FNF2_DREPO</name>
<accession>A0A9D4FNF2</accession>
<keyword evidence="3" id="KW-1185">Reference proteome</keyword>
<feature type="coiled-coil region" evidence="1">
    <location>
        <begin position="14"/>
        <end position="48"/>
    </location>
</feature>
<reference evidence="2" key="1">
    <citation type="journal article" date="2019" name="bioRxiv">
        <title>The Genome of the Zebra Mussel, Dreissena polymorpha: A Resource for Invasive Species Research.</title>
        <authorList>
            <person name="McCartney M.A."/>
            <person name="Auch B."/>
            <person name="Kono T."/>
            <person name="Mallez S."/>
            <person name="Zhang Y."/>
            <person name="Obille A."/>
            <person name="Becker A."/>
            <person name="Abrahante J.E."/>
            <person name="Garbe J."/>
            <person name="Badalamenti J.P."/>
            <person name="Herman A."/>
            <person name="Mangelson H."/>
            <person name="Liachko I."/>
            <person name="Sullivan S."/>
            <person name="Sone E.D."/>
            <person name="Koren S."/>
            <person name="Silverstein K.A.T."/>
            <person name="Beckman K.B."/>
            <person name="Gohl D.M."/>
        </authorList>
    </citation>
    <scope>NUCLEOTIDE SEQUENCE</scope>
    <source>
        <strain evidence="2">Duluth1</strain>
        <tissue evidence="2">Whole animal</tissue>
    </source>
</reference>
<dbReference type="InterPro" id="IPR002017">
    <property type="entry name" value="Spectrin_repeat"/>
</dbReference>
<dbReference type="EMBL" id="JAIWYP010000007">
    <property type="protein sequence ID" value="KAH3802058.1"/>
    <property type="molecule type" value="Genomic_DNA"/>
</dbReference>
<dbReference type="Gene3D" id="1.20.58.60">
    <property type="match status" value="1"/>
</dbReference>
<evidence type="ECO:0000313" key="3">
    <source>
        <dbReference type="Proteomes" id="UP000828390"/>
    </source>
</evidence>
<evidence type="ECO:0000313" key="2">
    <source>
        <dbReference type="EMBL" id="KAH3802058.1"/>
    </source>
</evidence>